<evidence type="ECO:0000313" key="3">
    <source>
        <dbReference type="Proteomes" id="UP000037035"/>
    </source>
</evidence>
<evidence type="ECO:0000256" key="1">
    <source>
        <dbReference type="SAM" id="MobiDB-lite"/>
    </source>
</evidence>
<organism evidence="2 3">
    <name type="scientific">Puccinia sorghi</name>
    <dbReference type="NCBI Taxonomy" id="27349"/>
    <lineage>
        <taxon>Eukaryota</taxon>
        <taxon>Fungi</taxon>
        <taxon>Dikarya</taxon>
        <taxon>Basidiomycota</taxon>
        <taxon>Pucciniomycotina</taxon>
        <taxon>Pucciniomycetes</taxon>
        <taxon>Pucciniales</taxon>
        <taxon>Pucciniaceae</taxon>
        <taxon>Puccinia</taxon>
    </lineage>
</organism>
<dbReference type="AlphaFoldDB" id="A0A0L6VVC1"/>
<feature type="region of interest" description="Disordered" evidence="1">
    <location>
        <begin position="1"/>
        <end position="35"/>
    </location>
</feature>
<dbReference type="EMBL" id="LAVV01000133">
    <property type="protein sequence ID" value="KNZ64584.1"/>
    <property type="molecule type" value="Genomic_DNA"/>
</dbReference>
<proteinExistence type="predicted"/>
<dbReference type="Proteomes" id="UP000037035">
    <property type="component" value="Unassembled WGS sequence"/>
</dbReference>
<protein>
    <submittedName>
        <fullName evidence="2">Uncharacterized protein</fullName>
    </submittedName>
</protein>
<gene>
    <name evidence="2" type="ORF">VP01_1011g1</name>
</gene>
<name>A0A0L6VVC1_9BASI</name>
<comment type="caution">
    <text evidence="2">The sequence shown here is derived from an EMBL/GenBank/DDBJ whole genome shotgun (WGS) entry which is preliminary data.</text>
</comment>
<dbReference type="VEuPathDB" id="FungiDB:VP01_1011g1"/>
<sequence>MGLSASKSSPPTAGNPNLVDSTSVSRSQTLSTSPKTWPTSKYFHSFLYNNHFDSLININQSLAQTKSFTIIPGISYYGVHSLAVEAVEFLSATIPCCCQILIIFLTWIHIQGVEKFCHGGFRLIYLREYFLELNPIKVCFSQIKRNFIQTKYLVNTPDLMRVHGNLPTLPPFLGWCEYVSRNLLNKGLGQGDSKEKDCKPMSQK</sequence>
<keyword evidence="3" id="KW-1185">Reference proteome</keyword>
<evidence type="ECO:0000313" key="2">
    <source>
        <dbReference type="EMBL" id="KNZ64584.1"/>
    </source>
</evidence>
<accession>A0A0L6VVC1</accession>
<reference evidence="2 3" key="1">
    <citation type="submission" date="2015-08" db="EMBL/GenBank/DDBJ databases">
        <title>Next Generation Sequencing and Analysis of the Genome of Puccinia sorghi L Schw, the Causal Agent of Maize Common Rust.</title>
        <authorList>
            <person name="Rochi L."/>
            <person name="Burguener G."/>
            <person name="Darino M."/>
            <person name="Turjanski A."/>
            <person name="Kreff E."/>
            <person name="Dieguez M.J."/>
            <person name="Sacco F."/>
        </authorList>
    </citation>
    <scope>NUCLEOTIDE SEQUENCE [LARGE SCALE GENOMIC DNA]</scope>
    <source>
        <strain evidence="2 3">RO10H11247</strain>
    </source>
</reference>